<protein>
    <submittedName>
        <fullName evidence="1">Uncharacterized protein</fullName>
    </submittedName>
</protein>
<keyword evidence="2" id="KW-1185">Reference proteome</keyword>
<organism evidence="1 2">
    <name type="scientific">Roseimaritima ulvae</name>
    <dbReference type="NCBI Taxonomy" id="980254"/>
    <lineage>
        <taxon>Bacteria</taxon>
        <taxon>Pseudomonadati</taxon>
        <taxon>Planctomycetota</taxon>
        <taxon>Planctomycetia</taxon>
        <taxon>Pirellulales</taxon>
        <taxon>Pirellulaceae</taxon>
        <taxon>Roseimaritima</taxon>
    </lineage>
</organism>
<reference evidence="1 2" key="1">
    <citation type="submission" date="2019-08" db="EMBL/GenBank/DDBJ databases">
        <title>Deep-cultivation of Planctomycetes and their phenomic and genomic characterization uncovers novel biology.</title>
        <authorList>
            <person name="Wiegand S."/>
            <person name="Jogler M."/>
            <person name="Boedeker C."/>
            <person name="Pinto D."/>
            <person name="Vollmers J."/>
            <person name="Rivas-Marin E."/>
            <person name="Kohn T."/>
            <person name="Peeters S.H."/>
            <person name="Heuer A."/>
            <person name="Rast P."/>
            <person name="Oberbeckmann S."/>
            <person name="Bunk B."/>
            <person name="Jeske O."/>
            <person name="Meyerdierks A."/>
            <person name="Storesund J.E."/>
            <person name="Kallscheuer N."/>
            <person name="Luecker S."/>
            <person name="Lage O.M."/>
            <person name="Pohl T."/>
            <person name="Merkel B.J."/>
            <person name="Hornburger P."/>
            <person name="Mueller R.-W."/>
            <person name="Bruemmer F."/>
            <person name="Labrenz M."/>
            <person name="Spormann A.M."/>
            <person name="Op den Camp H."/>
            <person name="Overmann J."/>
            <person name="Amann R."/>
            <person name="Jetten M.S.M."/>
            <person name="Mascher T."/>
            <person name="Medema M.H."/>
            <person name="Devos D.P."/>
            <person name="Kaster A.-K."/>
            <person name="Ovreas L."/>
            <person name="Rohde M."/>
            <person name="Galperin M.Y."/>
            <person name="Jogler C."/>
        </authorList>
    </citation>
    <scope>NUCLEOTIDE SEQUENCE [LARGE SCALE GENOMIC DNA]</scope>
    <source>
        <strain evidence="1 2">UC8</strain>
    </source>
</reference>
<sequence length="134" mass="15598">MSTTHPITELLDRDRRYKLEAYQFIREALSYAHDVLRLHEAPSDEGDETRHITGQQLCEACRIYALEQYGFMAKLVLNRWGLFETGDFGEIVYNLIEIEQMKKSDSDRREDFDDVFAFDTAFEPQFTAASSDEG</sequence>
<dbReference type="KEGG" id="rul:UC8_19810"/>
<dbReference type="OrthoDB" id="282243at2"/>
<name>A0A5B9QLT0_9BACT</name>
<gene>
    <name evidence="1" type="ORF">UC8_19810</name>
</gene>
<dbReference type="InterPro" id="IPR026406">
    <property type="entry name" value="Ver/Plancto_CHP"/>
</dbReference>
<dbReference type="Proteomes" id="UP000325286">
    <property type="component" value="Chromosome"/>
</dbReference>
<dbReference type="AlphaFoldDB" id="A0A5B9QLT0"/>
<accession>A0A5B9QLT0</accession>
<dbReference type="NCBIfam" id="TIGR04138">
    <property type="entry name" value="Plancto_Ver_chp"/>
    <property type="match status" value="1"/>
</dbReference>
<dbReference type="EMBL" id="CP042914">
    <property type="protein sequence ID" value="QEG39978.1"/>
    <property type="molecule type" value="Genomic_DNA"/>
</dbReference>
<evidence type="ECO:0000313" key="1">
    <source>
        <dbReference type="EMBL" id="QEG39978.1"/>
    </source>
</evidence>
<evidence type="ECO:0000313" key="2">
    <source>
        <dbReference type="Proteomes" id="UP000325286"/>
    </source>
</evidence>
<proteinExistence type="predicted"/>
<dbReference type="RefSeq" id="WP_068136466.1">
    <property type="nucleotide sequence ID" value="NZ_CP042914.1"/>
</dbReference>